<dbReference type="EMBL" id="BAAAEW010000022">
    <property type="protein sequence ID" value="GAA0755459.1"/>
    <property type="molecule type" value="Genomic_DNA"/>
</dbReference>
<dbReference type="SUPFAM" id="SSF47598">
    <property type="entry name" value="Ribbon-helix-helix"/>
    <property type="match status" value="1"/>
</dbReference>
<reference evidence="3 4" key="1">
    <citation type="journal article" date="2019" name="Int. J. Syst. Evol. Microbiol.">
        <title>The Global Catalogue of Microorganisms (GCM) 10K type strain sequencing project: providing services to taxonomists for standard genome sequencing and annotation.</title>
        <authorList>
            <consortium name="The Broad Institute Genomics Platform"/>
            <consortium name="The Broad Institute Genome Sequencing Center for Infectious Disease"/>
            <person name="Wu L."/>
            <person name="Ma J."/>
        </authorList>
    </citation>
    <scope>NUCLEOTIDE SEQUENCE [LARGE SCALE GENOMIC DNA]</scope>
    <source>
        <strain evidence="3 4">JCM 15503</strain>
    </source>
</reference>
<gene>
    <name evidence="3" type="ORF">GCM10009107_32950</name>
</gene>
<comment type="caution">
    <text evidence="3">The sequence shown here is derived from an EMBL/GenBank/DDBJ whole genome shotgun (WGS) entry which is preliminary data.</text>
</comment>
<dbReference type="InterPro" id="IPR038296">
    <property type="entry name" value="ParD_sf"/>
</dbReference>
<dbReference type="PANTHER" id="PTHR36582">
    <property type="entry name" value="ANTITOXIN PARD"/>
    <property type="match status" value="1"/>
</dbReference>
<dbReference type="Gene3D" id="6.10.10.120">
    <property type="entry name" value="Antitoxin ParD1-like"/>
    <property type="match status" value="1"/>
</dbReference>
<organism evidence="3 4">
    <name type="scientific">Ideonella azotifigens</name>
    <dbReference type="NCBI Taxonomy" id="513160"/>
    <lineage>
        <taxon>Bacteria</taxon>
        <taxon>Pseudomonadati</taxon>
        <taxon>Pseudomonadota</taxon>
        <taxon>Betaproteobacteria</taxon>
        <taxon>Burkholderiales</taxon>
        <taxon>Sphaerotilaceae</taxon>
        <taxon>Ideonella</taxon>
    </lineage>
</organism>
<dbReference type="NCBIfam" id="TIGR02606">
    <property type="entry name" value="antidote_CC2985"/>
    <property type="match status" value="1"/>
</dbReference>
<dbReference type="Proteomes" id="UP001500279">
    <property type="component" value="Unassembled WGS sequence"/>
</dbReference>
<sequence>MSTMNISLPDSLKAFVDAQVSQHGYSTSSEYMRELIRRDQDRQQLRKLLLAGAASAPTVPVTQAYFDSLRKRARQADKPAPQA</sequence>
<dbReference type="Pfam" id="PF03693">
    <property type="entry name" value="ParD_antitoxin"/>
    <property type="match status" value="1"/>
</dbReference>
<dbReference type="InterPro" id="IPR010985">
    <property type="entry name" value="Ribbon_hlx_hlx"/>
</dbReference>
<dbReference type="PANTHER" id="PTHR36582:SF2">
    <property type="entry name" value="ANTITOXIN PARD"/>
    <property type="match status" value="1"/>
</dbReference>
<accession>A0ABN1K5L1</accession>
<evidence type="ECO:0000256" key="2">
    <source>
        <dbReference type="ARBA" id="ARBA00022649"/>
    </source>
</evidence>
<comment type="similarity">
    <text evidence="1">Belongs to the ParD antitoxin family.</text>
</comment>
<keyword evidence="2" id="KW-1277">Toxin-antitoxin system</keyword>
<evidence type="ECO:0000313" key="3">
    <source>
        <dbReference type="EMBL" id="GAA0755459.1"/>
    </source>
</evidence>
<name>A0ABN1K5L1_9BURK</name>
<evidence type="ECO:0000256" key="1">
    <source>
        <dbReference type="ARBA" id="ARBA00008580"/>
    </source>
</evidence>
<protein>
    <submittedName>
        <fullName evidence="3">Type II toxin-antitoxin system ParD family antitoxin</fullName>
    </submittedName>
</protein>
<dbReference type="RefSeq" id="WP_141287819.1">
    <property type="nucleotide sequence ID" value="NZ_BAAAEW010000022.1"/>
</dbReference>
<proteinExistence type="inferred from homology"/>
<evidence type="ECO:0000313" key="4">
    <source>
        <dbReference type="Proteomes" id="UP001500279"/>
    </source>
</evidence>
<dbReference type="InterPro" id="IPR022789">
    <property type="entry name" value="ParD"/>
</dbReference>
<dbReference type="CDD" id="cd22231">
    <property type="entry name" value="RHH_NikR_HicB-like"/>
    <property type="match status" value="1"/>
</dbReference>
<keyword evidence="4" id="KW-1185">Reference proteome</keyword>